<dbReference type="eggNOG" id="COG1280">
    <property type="taxonomic scope" value="Bacteria"/>
</dbReference>
<dbReference type="GO" id="GO:0005886">
    <property type="term" value="C:plasma membrane"/>
    <property type="evidence" value="ECO:0007669"/>
    <property type="project" value="UniProtKB-SubCell"/>
</dbReference>
<accession>B1ZZV1</accession>
<feature type="transmembrane region" description="Helical" evidence="6">
    <location>
        <begin position="72"/>
        <end position="89"/>
    </location>
</feature>
<dbReference type="AlphaFoldDB" id="B1ZZV1"/>
<name>B1ZZV1_OPITP</name>
<dbReference type="InterPro" id="IPR001123">
    <property type="entry name" value="LeuE-type"/>
</dbReference>
<dbReference type="EMBL" id="CP001032">
    <property type="protein sequence ID" value="ACB77307.1"/>
    <property type="molecule type" value="Genomic_DNA"/>
</dbReference>
<dbReference type="STRING" id="452637.Oter_4033"/>
<feature type="transmembrane region" description="Helical" evidence="6">
    <location>
        <begin position="142"/>
        <end position="164"/>
    </location>
</feature>
<dbReference type="KEGG" id="ote:Oter_4033"/>
<keyword evidence="8" id="KW-1185">Reference proteome</keyword>
<dbReference type="OrthoDB" id="5638726at2"/>
<sequence length="207" mass="20945">MDIFLKGLAMGFCIAAPVGPIGLLCIRRSAIDGRAAGFVTGLGAATADALYGLIAALGITAVTHFLVDHRTAIHWFGGLFLVYLGISLARAKPAATTAAPVHARSLAGAYVSTFALTLANPATVLAFVAIFAGLGIGVTASGVTPAAVLVAGVFLGSAVWWLLLSTGANWLGTKVGAHRLHVINLASGTLIALFGAWQLASLVLTLG</sequence>
<comment type="subcellular location">
    <subcellularLocation>
        <location evidence="1">Cell membrane</location>
        <topology evidence="1">Multi-pass membrane protein</topology>
    </subcellularLocation>
</comment>
<feature type="transmembrane region" description="Helical" evidence="6">
    <location>
        <begin position="6"/>
        <end position="26"/>
    </location>
</feature>
<evidence type="ECO:0000256" key="3">
    <source>
        <dbReference type="ARBA" id="ARBA00022692"/>
    </source>
</evidence>
<evidence type="ECO:0000256" key="6">
    <source>
        <dbReference type="SAM" id="Phobius"/>
    </source>
</evidence>
<evidence type="ECO:0000256" key="2">
    <source>
        <dbReference type="ARBA" id="ARBA00022475"/>
    </source>
</evidence>
<feature type="transmembrane region" description="Helical" evidence="6">
    <location>
        <begin position="185"/>
        <end position="206"/>
    </location>
</feature>
<evidence type="ECO:0000313" key="8">
    <source>
        <dbReference type="Proteomes" id="UP000007013"/>
    </source>
</evidence>
<dbReference type="HOGENOM" id="CLU_087840_1_1_0"/>
<dbReference type="RefSeq" id="WP_012376835.1">
    <property type="nucleotide sequence ID" value="NC_010571.1"/>
</dbReference>
<gene>
    <name evidence="7" type="ordered locus">Oter_4033</name>
</gene>
<keyword evidence="2" id="KW-1003">Cell membrane</keyword>
<organism evidence="7 8">
    <name type="scientific">Opitutus terrae (strain DSM 11246 / JCM 15787 / PB90-1)</name>
    <dbReference type="NCBI Taxonomy" id="452637"/>
    <lineage>
        <taxon>Bacteria</taxon>
        <taxon>Pseudomonadati</taxon>
        <taxon>Verrucomicrobiota</taxon>
        <taxon>Opitutia</taxon>
        <taxon>Opitutales</taxon>
        <taxon>Opitutaceae</taxon>
        <taxon>Opitutus</taxon>
    </lineage>
</organism>
<feature type="transmembrane region" description="Helical" evidence="6">
    <location>
        <begin position="38"/>
        <end position="66"/>
    </location>
</feature>
<evidence type="ECO:0000313" key="7">
    <source>
        <dbReference type="EMBL" id="ACB77307.1"/>
    </source>
</evidence>
<evidence type="ECO:0000256" key="5">
    <source>
        <dbReference type="ARBA" id="ARBA00023136"/>
    </source>
</evidence>
<reference evidence="7 8" key="1">
    <citation type="journal article" date="2011" name="J. Bacteriol.">
        <title>Genome sequence of the verrucomicrobium Opitutus terrae PB90-1, an abundant inhabitant of rice paddy soil ecosystems.</title>
        <authorList>
            <person name="van Passel M.W."/>
            <person name="Kant R."/>
            <person name="Palva A."/>
            <person name="Copeland A."/>
            <person name="Lucas S."/>
            <person name="Lapidus A."/>
            <person name="Glavina del Rio T."/>
            <person name="Pitluck S."/>
            <person name="Goltsman E."/>
            <person name="Clum A."/>
            <person name="Sun H."/>
            <person name="Schmutz J."/>
            <person name="Larimer F.W."/>
            <person name="Land M.L."/>
            <person name="Hauser L."/>
            <person name="Kyrpides N."/>
            <person name="Mikhailova N."/>
            <person name="Richardson P.P."/>
            <person name="Janssen P.H."/>
            <person name="de Vos W.M."/>
            <person name="Smidt H."/>
        </authorList>
    </citation>
    <scope>NUCLEOTIDE SEQUENCE [LARGE SCALE GENOMIC DNA]</scope>
    <source>
        <strain evidence="8">DSM 11246 / JCM 15787 / PB90-1</strain>
    </source>
</reference>
<protein>
    <submittedName>
        <fullName evidence="7">Lysine exporter protein (LYSE/YGGA)</fullName>
    </submittedName>
</protein>
<keyword evidence="5 6" id="KW-0472">Membrane</keyword>
<evidence type="ECO:0000256" key="4">
    <source>
        <dbReference type="ARBA" id="ARBA00022989"/>
    </source>
</evidence>
<evidence type="ECO:0000256" key="1">
    <source>
        <dbReference type="ARBA" id="ARBA00004651"/>
    </source>
</evidence>
<dbReference type="Pfam" id="PF01810">
    <property type="entry name" value="LysE"/>
    <property type="match status" value="1"/>
</dbReference>
<keyword evidence="4 6" id="KW-1133">Transmembrane helix</keyword>
<feature type="transmembrane region" description="Helical" evidence="6">
    <location>
        <begin position="110"/>
        <end position="136"/>
    </location>
</feature>
<dbReference type="Proteomes" id="UP000007013">
    <property type="component" value="Chromosome"/>
</dbReference>
<dbReference type="PANTHER" id="PTHR30086:SF20">
    <property type="entry name" value="ARGININE EXPORTER PROTEIN ARGO-RELATED"/>
    <property type="match status" value="1"/>
</dbReference>
<dbReference type="GO" id="GO:0015171">
    <property type="term" value="F:amino acid transmembrane transporter activity"/>
    <property type="evidence" value="ECO:0007669"/>
    <property type="project" value="TreeGrafter"/>
</dbReference>
<proteinExistence type="predicted"/>
<keyword evidence="3 6" id="KW-0812">Transmembrane</keyword>
<dbReference type="PANTHER" id="PTHR30086">
    <property type="entry name" value="ARGININE EXPORTER PROTEIN ARGO"/>
    <property type="match status" value="1"/>
</dbReference>